<dbReference type="Proteomes" id="UP000777935">
    <property type="component" value="Unassembled WGS sequence"/>
</dbReference>
<evidence type="ECO:0000256" key="1">
    <source>
        <dbReference type="SAM" id="Phobius"/>
    </source>
</evidence>
<feature type="transmembrane region" description="Helical" evidence="1">
    <location>
        <begin position="77"/>
        <end position="99"/>
    </location>
</feature>
<dbReference type="EMBL" id="JABUFE010000002">
    <property type="protein sequence ID" value="NSX54207.1"/>
    <property type="molecule type" value="Genomic_DNA"/>
</dbReference>
<proteinExistence type="predicted"/>
<reference evidence="2 3" key="1">
    <citation type="submission" date="2020-06" db="EMBL/GenBank/DDBJ databases">
        <title>Sulfitobacter algicola sp. nov., isolated from green algae.</title>
        <authorList>
            <person name="Wang C."/>
        </authorList>
    </citation>
    <scope>NUCLEOTIDE SEQUENCE [LARGE SCALE GENOMIC DNA]</scope>
    <source>
        <strain evidence="2 3">1151</strain>
    </source>
</reference>
<feature type="transmembrane region" description="Helical" evidence="1">
    <location>
        <begin position="38"/>
        <end position="56"/>
    </location>
</feature>
<keyword evidence="1" id="KW-1133">Transmembrane helix</keyword>
<accession>A0ABX2IMV1</accession>
<sequence length="121" mass="13690">MKIASKITIIVGTIILTTNSAAAFNFGFVRAPDYLDPFFIALLIAAFIFWIAVIFTKPRGIPFNQLYKTQMDPVPTYYFRILQAIVIIFMVLLFLGMGLQRYDEAQGLAHLSLEPHMSDIV</sequence>
<dbReference type="RefSeq" id="WP_174135983.1">
    <property type="nucleotide sequence ID" value="NZ_JABUFE010000002.1"/>
</dbReference>
<keyword evidence="1" id="KW-0812">Transmembrane</keyword>
<keyword evidence="3" id="KW-1185">Reference proteome</keyword>
<gene>
    <name evidence="2" type="ORF">HRQ87_05290</name>
</gene>
<evidence type="ECO:0000313" key="3">
    <source>
        <dbReference type="Proteomes" id="UP000777935"/>
    </source>
</evidence>
<name>A0ABX2IMV1_9RHOB</name>
<organism evidence="2 3">
    <name type="scientific">Parasulfitobacter algicola</name>
    <dbReference type="NCBI Taxonomy" id="2614809"/>
    <lineage>
        <taxon>Bacteria</taxon>
        <taxon>Pseudomonadati</taxon>
        <taxon>Pseudomonadota</taxon>
        <taxon>Alphaproteobacteria</taxon>
        <taxon>Rhodobacterales</taxon>
        <taxon>Roseobacteraceae</taxon>
        <taxon>Parasulfitobacter</taxon>
    </lineage>
</organism>
<protein>
    <submittedName>
        <fullName evidence="2">Uncharacterized protein</fullName>
    </submittedName>
</protein>
<keyword evidence="1" id="KW-0472">Membrane</keyword>
<comment type="caution">
    <text evidence="2">The sequence shown here is derived from an EMBL/GenBank/DDBJ whole genome shotgun (WGS) entry which is preliminary data.</text>
</comment>
<evidence type="ECO:0000313" key="2">
    <source>
        <dbReference type="EMBL" id="NSX54207.1"/>
    </source>
</evidence>